<keyword evidence="7" id="KW-1185">Reference proteome</keyword>
<evidence type="ECO:0000256" key="4">
    <source>
        <dbReference type="ARBA" id="ARBA00022842"/>
    </source>
</evidence>
<dbReference type="PIRSF" id="PIRSF015582">
    <property type="entry name" value="Cit_lyase_B"/>
    <property type="match status" value="1"/>
</dbReference>
<protein>
    <submittedName>
        <fullName evidence="6">Citrate lyase beta subunit</fullName>
    </submittedName>
</protein>
<dbReference type="InterPro" id="IPR015813">
    <property type="entry name" value="Pyrv/PenolPyrv_kinase-like_dom"/>
</dbReference>
<comment type="cofactor">
    <cofactor evidence="1">
        <name>Mg(2+)</name>
        <dbReference type="ChEBI" id="CHEBI:18420"/>
    </cofactor>
</comment>
<dbReference type="Proteomes" id="UP001549313">
    <property type="component" value="Unassembled WGS sequence"/>
</dbReference>
<evidence type="ECO:0000256" key="2">
    <source>
        <dbReference type="ARBA" id="ARBA00005568"/>
    </source>
</evidence>
<evidence type="ECO:0000256" key="3">
    <source>
        <dbReference type="ARBA" id="ARBA00022723"/>
    </source>
</evidence>
<dbReference type="Pfam" id="PF03328">
    <property type="entry name" value="HpcH_HpaI"/>
    <property type="match status" value="1"/>
</dbReference>
<name>A0ABV2R7Y0_9CAUL</name>
<evidence type="ECO:0000313" key="6">
    <source>
        <dbReference type="EMBL" id="MET4682525.1"/>
    </source>
</evidence>
<dbReference type="SUPFAM" id="SSF51621">
    <property type="entry name" value="Phosphoenolpyruvate/pyruvate domain"/>
    <property type="match status" value="1"/>
</dbReference>
<dbReference type="InterPro" id="IPR011206">
    <property type="entry name" value="Citrate_lyase_beta/mcl1/mcl2"/>
</dbReference>
<dbReference type="EMBL" id="JBEPTF010000001">
    <property type="protein sequence ID" value="MET4682525.1"/>
    <property type="molecule type" value="Genomic_DNA"/>
</dbReference>
<dbReference type="PANTHER" id="PTHR32308">
    <property type="entry name" value="LYASE BETA SUBUNIT, PUTATIVE (AFU_ORTHOLOGUE AFUA_4G13030)-RELATED"/>
    <property type="match status" value="1"/>
</dbReference>
<feature type="domain" description="HpcH/HpaI aldolase/citrate lyase" evidence="5">
    <location>
        <begin position="4"/>
        <end position="207"/>
    </location>
</feature>
<dbReference type="InterPro" id="IPR040442">
    <property type="entry name" value="Pyrv_kinase-like_dom_sf"/>
</dbReference>
<evidence type="ECO:0000313" key="7">
    <source>
        <dbReference type="Proteomes" id="UP001549313"/>
    </source>
</evidence>
<evidence type="ECO:0000256" key="1">
    <source>
        <dbReference type="ARBA" id="ARBA00001946"/>
    </source>
</evidence>
<comment type="caution">
    <text evidence="6">The sequence shown here is derived from an EMBL/GenBank/DDBJ whole genome shotgun (WGS) entry which is preliminary data.</text>
</comment>
<keyword evidence="6" id="KW-0456">Lyase</keyword>
<dbReference type="InterPro" id="IPR005000">
    <property type="entry name" value="Aldolase/citrate-lyase_domain"/>
</dbReference>
<reference evidence="6 7" key="1">
    <citation type="submission" date="2024-06" db="EMBL/GenBank/DDBJ databases">
        <title>Sorghum-associated microbial communities from plants grown in Nebraska, USA.</title>
        <authorList>
            <person name="Schachtman D."/>
        </authorList>
    </citation>
    <scope>NUCLEOTIDE SEQUENCE [LARGE SCALE GENOMIC DNA]</scope>
    <source>
        <strain evidence="6 7">2814</strain>
    </source>
</reference>
<keyword evidence="3" id="KW-0479">Metal-binding</keyword>
<dbReference type="PANTHER" id="PTHR32308:SF0">
    <property type="entry name" value="HPCH_HPAI ALDOLASE_CITRATE LYASE DOMAIN-CONTAINING PROTEIN"/>
    <property type="match status" value="1"/>
</dbReference>
<accession>A0ABV2R7Y0</accession>
<dbReference type="GO" id="GO:0016829">
    <property type="term" value="F:lyase activity"/>
    <property type="evidence" value="ECO:0007669"/>
    <property type="project" value="UniProtKB-KW"/>
</dbReference>
<sequence length="267" mass="28164">MIHRSLLFVPGARPERFEKALAAGADVTCIDLEDGTPPQSKDEARAATAAFVAERPAAVRINGVGTPWFEADVEALKGIAGLTLIMLPKAESAEQVALLSEKLGPGHAPLWVVIESTEGLKNAWAVAAAPGLEGVLFGGADYSVDIGSDMEWDALAYARGRLVAACARAGVQLLDVPFLDVRDPDGLIAATRRVRAMGFTGRACIHPDQVRGVHEALTPTPAQVEHANKVVETFEAAQGGPALLNGKLIDLPILRAAERVLDTAKRS</sequence>
<evidence type="ECO:0000259" key="5">
    <source>
        <dbReference type="Pfam" id="PF03328"/>
    </source>
</evidence>
<comment type="similarity">
    <text evidence="2">Belongs to the HpcH/HpaI aldolase family.</text>
</comment>
<gene>
    <name evidence="6" type="ORF">ABIE19_000434</name>
</gene>
<proteinExistence type="inferred from homology"/>
<organism evidence="6 7">
    <name type="scientific">Brevundimonas faecalis</name>
    <dbReference type="NCBI Taxonomy" id="947378"/>
    <lineage>
        <taxon>Bacteria</taxon>
        <taxon>Pseudomonadati</taxon>
        <taxon>Pseudomonadota</taxon>
        <taxon>Alphaproteobacteria</taxon>
        <taxon>Caulobacterales</taxon>
        <taxon>Caulobacteraceae</taxon>
        <taxon>Brevundimonas</taxon>
    </lineage>
</organism>
<dbReference type="Gene3D" id="3.20.20.60">
    <property type="entry name" value="Phosphoenolpyruvate-binding domains"/>
    <property type="match status" value="1"/>
</dbReference>
<dbReference type="RefSeq" id="WP_354087471.1">
    <property type="nucleotide sequence ID" value="NZ_JBEPTF010000001.1"/>
</dbReference>
<keyword evidence="4" id="KW-0460">Magnesium</keyword>